<dbReference type="EMBL" id="AP019866">
    <property type="protein sequence ID" value="BBM99373.1"/>
    <property type="molecule type" value="Genomic_DNA"/>
</dbReference>
<dbReference type="SUPFAM" id="SSF51905">
    <property type="entry name" value="FAD/NAD(P)-binding domain"/>
    <property type="match status" value="1"/>
</dbReference>
<evidence type="ECO:0000313" key="4">
    <source>
        <dbReference type="Proteomes" id="UP000077202"/>
    </source>
</evidence>
<dbReference type="InterPro" id="IPR036188">
    <property type="entry name" value="FAD/NAD-bd_sf"/>
</dbReference>
<evidence type="ECO:0000259" key="1">
    <source>
        <dbReference type="Pfam" id="PF01494"/>
    </source>
</evidence>
<dbReference type="Pfam" id="PF01494">
    <property type="entry name" value="FAD_binding_3"/>
    <property type="match status" value="1"/>
</dbReference>
<proteinExistence type="predicted"/>
<dbReference type="PANTHER" id="PTHR46496:SF4">
    <property type="entry name" value="ZEAXANTHIN EPOXIDASE"/>
    <property type="match status" value="1"/>
</dbReference>
<dbReference type="GO" id="GO:0071949">
    <property type="term" value="F:FAD binding"/>
    <property type="evidence" value="ECO:0007669"/>
    <property type="project" value="InterPro"/>
</dbReference>
<protein>
    <recommendedName>
        <fullName evidence="1">FAD-binding domain-containing protein</fullName>
    </recommendedName>
</protein>
<keyword evidence="4" id="KW-1185">Reference proteome</keyword>
<evidence type="ECO:0000313" key="2">
    <source>
        <dbReference type="EMBL" id="BBM99372.1"/>
    </source>
</evidence>
<dbReference type="PRINTS" id="PR00420">
    <property type="entry name" value="RNGMNOXGNASE"/>
</dbReference>
<organism evidence="3 4">
    <name type="scientific">Marchantia polymorpha subsp. ruderalis</name>
    <dbReference type="NCBI Taxonomy" id="1480154"/>
    <lineage>
        <taxon>Eukaryota</taxon>
        <taxon>Viridiplantae</taxon>
        <taxon>Streptophyta</taxon>
        <taxon>Embryophyta</taxon>
        <taxon>Marchantiophyta</taxon>
        <taxon>Marchantiopsida</taxon>
        <taxon>Marchantiidae</taxon>
        <taxon>Marchantiales</taxon>
        <taxon>Marchantiaceae</taxon>
        <taxon>Marchantia</taxon>
    </lineage>
</organism>
<feature type="domain" description="FAD-binding" evidence="1">
    <location>
        <begin position="5"/>
        <end position="179"/>
    </location>
</feature>
<dbReference type="InterPro" id="IPR002938">
    <property type="entry name" value="FAD-bd"/>
</dbReference>
<reference evidence="2" key="2">
    <citation type="journal article" date="2019" name="Curr. Biol.">
        <title>Chromatin organization in early land plants reveals an ancestral association between H3K27me3, transposons, and constitutive heterochromatin.</title>
        <authorList>
            <person name="Montgomery S.A."/>
            <person name="Tanizawa Y."/>
            <person name="Galik B."/>
            <person name="Wang N."/>
            <person name="Ito T."/>
            <person name="Mochizuki T."/>
            <person name="Akimcheva S."/>
            <person name="Bowman J."/>
            <person name="Cognat V."/>
            <person name="Drouard L."/>
            <person name="Ekker H."/>
            <person name="Houng S."/>
            <person name="Kohchi T."/>
            <person name="Lin S."/>
            <person name="Liu L.D."/>
            <person name="Nakamura Y."/>
            <person name="Valeeva L.R."/>
            <person name="Shakirov E.V."/>
            <person name="Shippen D.E."/>
            <person name="Wei W."/>
            <person name="Yagura M."/>
            <person name="Yamaoka S."/>
            <person name="Yamato K.T."/>
            <person name="Liu C."/>
            <person name="Berger F."/>
        </authorList>
    </citation>
    <scope>NUCLEOTIDE SEQUENCE [LARGE SCALE GENOMIC DNA]</scope>
    <source>
        <strain evidence="2">Tak-1</strain>
    </source>
</reference>
<name>A0A176VK10_MARPO</name>
<gene>
    <name evidence="3" type="ORF">AXG93_3818s1040</name>
    <name evidence="2" type="ORF">Mp_1g20840</name>
</gene>
<dbReference type="EMBL" id="LVLJ01003675">
    <property type="protein sequence ID" value="OAE20106.1"/>
    <property type="molecule type" value="Genomic_DNA"/>
</dbReference>
<dbReference type="PANTHER" id="PTHR46496">
    <property type="match status" value="1"/>
</dbReference>
<dbReference type="Proteomes" id="UP000077202">
    <property type="component" value="Unassembled WGS sequence"/>
</dbReference>
<reference evidence="3 4" key="1">
    <citation type="submission" date="2016-03" db="EMBL/GenBank/DDBJ databases">
        <title>Mechanisms controlling the formation of the plant cell surface in tip-growing cells are functionally conserved among land plants.</title>
        <authorList>
            <person name="Honkanen S."/>
            <person name="Jones V.A."/>
            <person name="Morieri G."/>
            <person name="Champion C."/>
            <person name="Hetherington A.J."/>
            <person name="Kelly S."/>
            <person name="Saint-Marcoux D."/>
            <person name="Proust H."/>
            <person name="Prescott H."/>
            <person name="Dolan L."/>
        </authorList>
    </citation>
    <scope>NUCLEOTIDE SEQUENCE [LARGE SCALE GENOMIC DNA]</scope>
    <source>
        <strain evidence="4">cv. Tak-1 and cv. Tak-2</strain>
        <tissue evidence="3">Whole gametophyte</tissue>
    </source>
</reference>
<dbReference type="AlphaFoldDB" id="A0A176VK10"/>
<reference evidence="5" key="3">
    <citation type="journal article" date="2020" name="Curr. Biol.">
        <title>Chromatin organization in early land plants reveals an ancestral association between H3K27me3, transposons, and constitutive heterochromatin.</title>
        <authorList>
            <person name="Montgomery S.A."/>
            <person name="Tanizawa Y."/>
            <person name="Galik B."/>
            <person name="Wang N."/>
            <person name="Ito T."/>
            <person name="Mochizuki T."/>
            <person name="Akimcheva S."/>
            <person name="Bowman J.L."/>
            <person name="Cognat V."/>
            <person name="Marechal-Drouard L."/>
            <person name="Ekker H."/>
            <person name="Hong S.F."/>
            <person name="Kohchi T."/>
            <person name="Lin S.S."/>
            <person name="Liu L.D."/>
            <person name="Nakamura Y."/>
            <person name="Valeeva L.R."/>
            <person name="Shakirov E.V."/>
            <person name="Shippen D.E."/>
            <person name="Wei W.L."/>
            <person name="Yagura M."/>
            <person name="Yamaoka S."/>
            <person name="Yamato K.T."/>
            <person name="Liu C."/>
            <person name="Berger F."/>
        </authorList>
    </citation>
    <scope>NUCLEOTIDE SEQUENCE [LARGE SCALE GENOMIC DNA]</scope>
    <source>
        <strain evidence="5">Tak-1</strain>
    </source>
</reference>
<evidence type="ECO:0000313" key="3">
    <source>
        <dbReference type="EMBL" id="OAE20106.1"/>
    </source>
</evidence>
<accession>A0A176VK10</accession>
<sequence length="440" mass="49331">MDRLDVDVAIAGGGLCGLALAVGLQERGIDAHVFEKAPALRTDSATAISMALNGMRAVEGLKPGLSKEMYDLGLESDVKHIVRIEGKPQITIPVDHKKGEFFMIGWRFSQELLASKLEASRIHCNHRFMSYKPTEDGRGVDAEYLVATEGGHETRVVRAKVLIGADGLWSNMRKQMIGDTPRYLNFVNWNAMIYNPGGKVFKYAEGEVHMLHSADSNIVGYISDLGHGYVLWLLRILDEDGSLAADFLDRSSGKKDAAVCKERALRHLNIPGWEDLRGAIEATDPELIYERRSMDRAPLDKWSDCNGHAVLVGDAAHGMYSALGMGARTAFEDAHQLTLFLEEAFQAQDPSTAISEAVSRFEEVRVERIKRIHTYATELTDRPQFMPNWTLNLTQKERVVRLNEFLLWTCQYPENPSYDPQSKNWGRILPHSDECQALEQ</sequence>
<dbReference type="EMBL" id="AP019866">
    <property type="protein sequence ID" value="BBM99372.1"/>
    <property type="molecule type" value="Genomic_DNA"/>
</dbReference>
<dbReference type="Proteomes" id="UP001162541">
    <property type="component" value="Chromosome 1"/>
</dbReference>
<evidence type="ECO:0000313" key="5">
    <source>
        <dbReference type="Proteomes" id="UP001162541"/>
    </source>
</evidence>
<dbReference type="Gene3D" id="3.50.50.60">
    <property type="entry name" value="FAD/NAD(P)-binding domain"/>
    <property type="match status" value="1"/>
</dbReference>